<accession>A0A428W7T1</accession>
<dbReference type="PANTHER" id="PTHR33840">
    <property type="match status" value="1"/>
</dbReference>
<evidence type="ECO:0000313" key="2">
    <source>
        <dbReference type="EMBL" id="RSM39017.1"/>
    </source>
</evidence>
<proteinExistence type="predicted"/>
<organism evidence="2 3">
    <name type="scientific">Amycolatopsis balhimycina DSM 5908</name>
    <dbReference type="NCBI Taxonomy" id="1081091"/>
    <lineage>
        <taxon>Bacteria</taxon>
        <taxon>Bacillati</taxon>
        <taxon>Actinomycetota</taxon>
        <taxon>Actinomycetes</taxon>
        <taxon>Pseudonocardiales</taxon>
        <taxon>Pseudonocardiaceae</taxon>
        <taxon>Amycolatopsis</taxon>
    </lineage>
</organism>
<comment type="caution">
    <text evidence="2">The sequence shown here is derived from an EMBL/GenBank/DDBJ whole genome shotgun (WGS) entry which is preliminary data.</text>
</comment>
<protein>
    <submittedName>
        <fullName evidence="2">DUF2235 domain-containing protein</fullName>
    </submittedName>
</protein>
<dbReference type="InterPro" id="IPR018712">
    <property type="entry name" value="Tle1-like_cat"/>
</dbReference>
<gene>
    <name evidence="2" type="ORF">DMA12_30915</name>
</gene>
<dbReference type="AlphaFoldDB" id="A0A428W7T1"/>
<evidence type="ECO:0000259" key="1">
    <source>
        <dbReference type="Pfam" id="PF09994"/>
    </source>
</evidence>
<feature type="domain" description="T6SS Phospholipase effector Tle1-like catalytic" evidence="1">
    <location>
        <begin position="3"/>
        <end position="260"/>
    </location>
</feature>
<sequence>MAKRLVICCDGTWNKLGQPNPTNVAKVKNAVAETDSAGIRQKAFHGDGVGTGPNLWDHLTGGAFGWGLSAKVQDAYGFIVDNYEPGDELFFFGFSRGAFTARSTVGFIRNCGVLRRENAGLVKEAYQLYRDRDTSATGPDSPKATEFRRKYAHEDRTPIRFIGVWDTVGALGIPLSGGRLLNVLNRRWQFHDTRLSSIVQSAFQALAVDEHRPSFEPAVWEPSQSGQEHEQVWFAGDHSDVGGGHPVSDLSDLALRWMTDRAHKCGLAFEPDAFTGLLPGNPLGVLHDSPNAFFRLFGSVVRGIGTVDPQSEFAASTAVDRHGQMQPPYRPDNLVAYLAAHRTMTV</sequence>
<dbReference type="EMBL" id="QHHU01000048">
    <property type="protein sequence ID" value="RSM39017.1"/>
    <property type="molecule type" value="Genomic_DNA"/>
</dbReference>
<keyword evidence="3" id="KW-1185">Reference proteome</keyword>
<name>A0A428W7T1_AMYBA</name>
<dbReference type="Proteomes" id="UP000286716">
    <property type="component" value="Unassembled WGS sequence"/>
</dbReference>
<reference evidence="2 3" key="1">
    <citation type="submission" date="2018-05" db="EMBL/GenBank/DDBJ databases">
        <title>Evolution of GPA BGCs.</title>
        <authorList>
            <person name="Waglechner N."/>
            <person name="Wright G.D."/>
        </authorList>
    </citation>
    <scope>NUCLEOTIDE SEQUENCE [LARGE SCALE GENOMIC DNA]</scope>
    <source>
        <strain evidence="2 3">DSM 5908</strain>
    </source>
</reference>
<evidence type="ECO:0000313" key="3">
    <source>
        <dbReference type="Proteomes" id="UP000286716"/>
    </source>
</evidence>
<dbReference type="Pfam" id="PF09994">
    <property type="entry name" value="T6SS_Tle1-like_cat"/>
    <property type="match status" value="1"/>
</dbReference>
<dbReference type="RefSeq" id="WP_020638661.1">
    <property type="nucleotide sequence ID" value="NZ_QHHU01000048.1"/>
</dbReference>
<dbReference type="PANTHER" id="PTHR33840:SF1">
    <property type="entry name" value="TLE1 PHOSPHOLIPASE DOMAIN-CONTAINING PROTEIN"/>
    <property type="match status" value="1"/>
</dbReference>
<dbReference type="OrthoDB" id="4378831at2"/>